<organism evidence="2 3">
    <name type="scientific">Gigaspora margarita</name>
    <dbReference type="NCBI Taxonomy" id="4874"/>
    <lineage>
        <taxon>Eukaryota</taxon>
        <taxon>Fungi</taxon>
        <taxon>Fungi incertae sedis</taxon>
        <taxon>Mucoromycota</taxon>
        <taxon>Glomeromycotina</taxon>
        <taxon>Glomeromycetes</taxon>
        <taxon>Diversisporales</taxon>
        <taxon>Gigasporaceae</taxon>
        <taxon>Gigaspora</taxon>
    </lineage>
</organism>
<evidence type="ECO:0000313" key="2">
    <source>
        <dbReference type="EMBL" id="CAG8802136.1"/>
    </source>
</evidence>
<feature type="region of interest" description="Disordered" evidence="1">
    <location>
        <begin position="100"/>
        <end position="143"/>
    </location>
</feature>
<accession>A0ABN7VWC1</accession>
<comment type="caution">
    <text evidence="2">The sequence shown here is derived from an EMBL/GenBank/DDBJ whole genome shotgun (WGS) entry which is preliminary data.</text>
</comment>
<protein>
    <submittedName>
        <fullName evidence="2">8305_t:CDS:1</fullName>
    </submittedName>
</protein>
<keyword evidence="3" id="KW-1185">Reference proteome</keyword>
<sequence length="143" mass="15717">DLYVYAVETSFVDSYASDKKKVSGSGSSQTTLGLFKSVRSKLLMAHQNASGNNVTLPVDENYSKSTDVNQSTVDPVISCSGSSIPDVCSSKHARVEDEVLEYDESDHTEDKRSVKKNKRVIDEDNGLGGNIINEIRRKGRSKR</sequence>
<dbReference type="Proteomes" id="UP000789901">
    <property type="component" value="Unassembled WGS sequence"/>
</dbReference>
<name>A0ABN7VWC1_GIGMA</name>
<reference evidence="2 3" key="1">
    <citation type="submission" date="2021-06" db="EMBL/GenBank/DDBJ databases">
        <authorList>
            <person name="Kallberg Y."/>
            <person name="Tangrot J."/>
            <person name="Rosling A."/>
        </authorList>
    </citation>
    <scope>NUCLEOTIDE SEQUENCE [LARGE SCALE GENOMIC DNA]</scope>
    <source>
        <strain evidence="2 3">120-4 pot B 10/14</strain>
    </source>
</reference>
<proteinExistence type="predicted"/>
<dbReference type="EMBL" id="CAJVQB010023536">
    <property type="protein sequence ID" value="CAG8802136.1"/>
    <property type="molecule type" value="Genomic_DNA"/>
</dbReference>
<feature type="non-terminal residue" evidence="2">
    <location>
        <position position="1"/>
    </location>
</feature>
<evidence type="ECO:0000256" key="1">
    <source>
        <dbReference type="SAM" id="MobiDB-lite"/>
    </source>
</evidence>
<gene>
    <name evidence="2" type="ORF">GMARGA_LOCUS23357</name>
</gene>
<evidence type="ECO:0000313" key="3">
    <source>
        <dbReference type="Proteomes" id="UP000789901"/>
    </source>
</evidence>